<dbReference type="EMBL" id="BK032613">
    <property type="protein sequence ID" value="DAF51284.1"/>
    <property type="molecule type" value="Genomic_DNA"/>
</dbReference>
<dbReference type="PROSITE" id="PS51257">
    <property type="entry name" value="PROKAR_LIPOPROTEIN"/>
    <property type="match status" value="1"/>
</dbReference>
<reference evidence="1" key="1">
    <citation type="journal article" date="2021" name="Proc. Natl. Acad. Sci. U.S.A.">
        <title>A Catalog of Tens of Thousands of Viruses from Human Metagenomes Reveals Hidden Associations with Chronic Diseases.</title>
        <authorList>
            <person name="Tisza M.J."/>
            <person name="Buck C.B."/>
        </authorList>
    </citation>
    <scope>NUCLEOTIDE SEQUENCE</scope>
    <source>
        <strain evidence="1">CtRGj11</strain>
    </source>
</reference>
<organism evidence="1">
    <name type="scientific">Siphoviridae sp. ctRGj11</name>
    <dbReference type="NCBI Taxonomy" id="2827868"/>
    <lineage>
        <taxon>Viruses</taxon>
        <taxon>Duplodnaviria</taxon>
        <taxon>Heunggongvirae</taxon>
        <taxon>Uroviricota</taxon>
        <taxon>Caudoviricetes</taxon>
    </lineage>
</organism>
<protein>
    <submittedName>
        <fullName evidence="1">Uncharacterized protein</fullName>
    </submittedName>
</protein>
<name>A0A8S5SJN5_9CAUD</name>
<accession>A0A8S5SJN5</accession>
<evidence type="ECO:0000313" key="1">
    <source>
        <dbReference type="EMBL" id="DAF51284.1"/>
    </source>
</evidence>
<sequence length="30" mass="3098">MSSSRSTRRPPRISGPCTGLTSMVTIGCAS</sequence>
<proteinExistence type="predicted"/>